<dbReference type="Pfam" id="PF00440">
    <property type="entry name" value="TetR_N"/>
    <property type="match status" value="1"/>
</dbReference>
<reference evidence="6 7" key="1">
    <citation type="submission" date="2019-07" db="EMBL/GenBank/DDBJ databases">
        <title>Georgenia wutianyii sp. nov. and Georgenia *** sp. nov. isolated from plateau pika (Ochotona curzoniae) in the Qinghai-Tibet plateau of China.</title>
        <authorList>
            <person name="Tian Z."/>
        </authorList>
    </citation>
    <scope>NUCLEOTIDE SEQUENCE [LARGE SCALE GENOMIC DNA]</scope>
    <source>
        <strain evidence="6 7">Z446</strain>
    </source>
</reference>
<evidence type="ECO:0000256" key="1">
    <source>
        <dbReference type="ARBA" id="ARBA00023015"/>
    </source>
</evidence>
<dbReference type="GO" id="GO:0000976">
    <property type="term" value="F:transcription cis-regulatory region binding"/>
    <property type="evidence" value="ECO:0007669"/>
    <property type="project" value="TreeGrafter"/>
</dbReference>
<dbReference type="RefSeq" id="WP_143417275.1">
    <property type="nucleotide sequence ID" value="NZ_VJXR01000007.1"/>
</dbReference>
<keyword evidence="3" id="KW-0804">Transcription</keyword>
<sequence>MSEFVERRRGRPAVSSAQAIEDHAMRLFLEKGFDETSMTEVAAACGVGRATLFRYFPSKADIVWRGFDLHLRRLAVVLTAQPAGLPIATAVHAAAVQAFAEAVDDEQLWRRRFAVQQQTDALRPGLAAHWLEWAQIVAAFVAERTGAGADGVIPAAVGGAVQAAFAATLRTWLHTEDYGGDVIQRMGDALQPVCEGLSHLLESQEHELT</sequence>
<dbReference type="InterPro" id="IPR041347">
    <property type="entry name" value="MftR_C"/>
</dbReference>
<evidence type="ECO:0000256" key="3">
    <source>
        <dbReference type="ARBA" id="ARBA00023163"/>
    </source>
</evidence>
<dbReference type="SUPFAM" id="SSF46689">
    <property type="entry name" value="Homeodomain-like"/>
    <property type="match status" value="1"/>
</dbReference>
<evidence type="ECO:0000313" key="7">
    <source>
        <dbReference type="Proteomes" id="UP000318693"/>
    </source>
</evidence>
<feature type="DNA-binding region" description="H-T-H motif" evidence="4">
    <location>
        <begin position="37"/>
        <end position="56"/>
    </location>
</feature>
<keyword evidence="2 4" id="KW-0238">DNA-binding</keyword>
<dbReference type="InterPro" id="IPR001647">
    <property type="entry name" value="HTH_TetR"/>
</dbReference>
<dbReference type="Proteomes" id="UP000318693">
    <property type="component" value="Unassembled WGS sequence"/>
</dbReference>
<keyword evidence="7" id="KW-1185">Reference proteome</keyword>
<dbReference type="Gene3D" id="1.10.357.10">
    <property type="entry name" value="Tetracycline Repressor, domain 2"/>
    <property type="match status" value="1"/>
</dbReference>
<dbReference type="EMBL" id="VJXR01000007">
    <property type="protein sequence ID" value="TRW46694.1"/>
    <property type="molecule type" value="Genomic_DNA"/>
</dbReference>
<dbReference type="GO" id="GO:0003700">
    <property type="term" value="F:DNA-binding transcription factor activity"/>
    <property type="evidence" value="ECO:0007669"/>
    <property type="project" value="TreeGrafter"/>
</dbReference>
<organism evidence="6 7">
    <name type="scientific">Georgenia yuyongxinii</name>
    <dbReference type="NCBI Taxonomy" id="2589797"/>
    <lineage>
        <taxon>Bacteria</taxon>
        <taxon>Bacillati</taxon>
        <taxon>Actinomycetota</taxon>
        <taxon>Actinomycetes</taxon>
        <taxon>Micrococcales</taxon>
        <taxon>Bogoriellaceae</taxon>
        <taxon>Georgenia</taxon>
    </lineage>
</organism>
<dbReference type="PROSITE" id="PS01081">
    <property type="entry name" value="HTH_TETR_1"/>
    <property type="match status" value="1"/>
</dbReference>
<proteinExistence type="predicted"/>
<accession>A0A552WV94</accession>
<dbReference type="PRINTS" id="PR00455">
    <property type="entry name" value="HTHTETR"/>
</dbReference>
<comment type="caution">
    <text evidence="6">The sequence shown here is derived from an EMBL/GenBank/DDBJ whole genome shotgun (WGS) entry which is preliminary data.</text>
</comment>
<gene>
    <name evidence="6" type="ORF">FJ693_04160</name>
</gene>
<dbReference type="InterPro" id="IPR009057">
    <property type="entry name" value="Homeodomain-like_sf"/>
</dbReference>
<dbReference type="PANTHER" id="PTHR30055">
    <property type="entry name" value="HTH-TYPE TRANSCRIPTIONAL REGULATOR RUTR"/>
    <property type="match status" value="1"/>
</dbReference>
<name>A0A552WV94_9MICO</name>
<dbReference type="AlphaFoldDB" id="A0A552WV94"/>
<evidence type="ECO:0000256" key="4">
    <source>
        <dbReference type="PROSITE-ProRule" id="PRU00335"/>
    </source>
</evidence>
<evidence type="ECO:0000313" key="6">
    <source>
        <dbReference type="EMBL" id="TRW46694.1"/>
    </source>
</evidence>
<keyword evidence="1" id="KW-0805">Transcription regulation</keyword>
<dbReference type="InterPro" id="IPR023772">
    <property type="entry name" value="DNA-bd_HTH_TetR-type_CS"/>
</dbReference>
<evidence type="ECO:0000256" key="2">
    <source>
        <dbReference type="ARBA" id="ARBA00023125"/>
    </source>
</evidence>
<protein>
    <submittedName>
        <fullName evidence="6">TetR family transcriptional regulator</fullName>
    </submittedName>
</protein>
<dbReference type="PROSITE" id="PS50977">
    <property type="entry name" value="HTH_TETR_2"/>
    <property type="match status" value="1"/>
</dbReference>
<dbReference type="Pfam" id="PF17754">
    <property type="entry name" value="TetR_C_14"/>
    <property type="match status" value="1"/>
</dbReference>
<evidence type="ECO:0000259" key="5">
    <source>
        <dbReference type="PROSITE" id="PS50977"/>
    </source>
</evidence>
<dbReference type="InterPro" id="IPR050109">
    <property type="entry name" value="HTH-type_TetR-like_transc_reg"/>
</dbReference>
<dbReference type="Gene3D" id="1.10.10.60">
    <property type="entry name" value="Homeodomain-like"/>
    <property type="match status" value="1"/>
</dbReference>
<feature type="domain" description="HTH tetR-type" evidence="5">
    <location>
        <begin position="14"/>
        <end position="74"/>
    </location>
</feature>
<dbReference type="PANTHER" id="PTHR30055:SF238">
    <property type="entry name" value="MYCOFACTOCIN BIOSYNTHESIS TRANSCRIPTIONAL REGULATOR MFTR-RELATED"/>
    <property type="match status" value="1"/>
</dbReference>